<name>A0AAE4QY32_9ACTN</name>
<dbReference type="EMBL" id="JAWLKJ010000001">
    <property type="protein sequence ID" value="MDV6298583.1"/>
    <property type="molecule type" value="Genomic_DNA"/>
</dbReference>
<dbReference type="AlphaFoldDB" id="A0AAE4QY32"/>
<feature type="region of interest" description="Disordered" evidence="3">
    <location>
        <begin position="63"/>
        <end position="82"/>
    </location>
</feature>
<dbReference type="SUPFAM" id="SSF53756">
    <property type="entry name" value="UDP-Glycosyltransferase/glycogen phosphorylase"/>
    <property type="match status" value="1"/>
</dbReference>
<evidence type="ECO:0000313" key="4">
    <source>
        <dbReference type="EMBL" id="MDV6298583.1"/>
    </source>
</evidence>
<dbReference type="PANTHER" id="PTHR12526:SF510">
    <property type="entry name" value="D-INOSITOL 3-PHOSPHATE GLYCOSYLTRANSFERASE"/>
    <property type="match status" value="1"/>
</dbReference>
<keyword evidence="1 4" id="KW-0328">Glycosyltransferase</keyword>
<evidence type="ECO:0000256" key="1">
    <source>
        <dbReference type="ARBA" id="ARBA00022676"/>
    </source>
</evidence>
<dbReference type="Pfam" id="PF13692">
    <property type="entry name" value="Glyco_trans_1_4"/>
    <property type="match status" value="1"/>
</dbReference>
<evidence type="ECO:0000256" key="3">
    <source>
        <dbReference type="SAM" id="MobiDB-lite"/>
    </source>
</evidence>
<proteinExistence type="predicted"/>
<gene>
    <name evidence="4" type="ORF">R3P82_05610</name>
</gene>
<accession>A0AAE4QY32</accession>
<dbReference type="EC" id="2.4.-.-" evidence="4"/>
<organism evidence="4 5">
    <name type="scientific">Dietzia maris</name>
    <dbReference type="NCBI Taxonomy" id="37915"/>
    <lineage>
        <taxon>Bacteria</taxon>
        <taxon>Bacillati</taxon>
        <taxon>Actinomycetota</taxon>
        <taxon>Actinomycetes</taxon>
        <taxon>Mycobacteriales</taxon>
        <taxon>Dietziaceae</taxon>
        <taxon>Dietzia</taxon>
    </lineage>
</organism>
<dbReference type="Proteomes" id="UP001185873">
    <property type="component" value="Unassembled WGS sequence"/>
</dbReference>
<keyword evidence="2 4" id="KW-0808">Transferase</keyword>
<protein>
    <submittedName>
        <fullName evidence="4">Glycosyltransferase family 4 protein</fullName>
        <ecNumber evidence="4">2.4.-.-</ecNumber>
    </submittedName>
</protein>
<evidence type="ECO:0000313" key="5">
    <source>
        <dbReference type="Proteomes" id="UP001185873"/>
    </source>
</evidence>
<dbReference type="Gene3D" id="3.40.50.2000">
    <property type="entry name" value="Glycogen Phosphorylase B"/>
    <property type="match status" value="2"/>
</dbReference>
<evidence type="ECO:0000256" key="2">
    <source>
        <dbReference type="ARBA" id="ARBA00022679"/>
    </source>
</evidence>
<sequence length="415" mass="43880">MTSRSIVLVEFSPSGGLFQFAVRLGTSLAERGEHVILLTGPDPEIRTGVPGLEIRSVLPTWHPAEGSPGTAGPPGPPGTAGSARAAVTRAATLVRRGTRAARLVAAWVVLAATLARLRPDVVLWSNWRFAFEPLFVVAITRLLPRSTYGIVAHEPLPRSDARDTSTPREGRALRAAFAAAWRRMDIVYVLGTSARREVLENWRPRGEVVVIPHGPVEAFGDHDPGASAAATGPEILFFGTWTRYKGLEQLLEAFAEVRRTVPDARLVVAGAVSADLDLAAVTSLAHRVGGVDLRPGYVDAADVPGMIRSARVVVTPYLRASQSGVIHLAYTHARPVVSTDVGDLAEAVRDGETGLLVPPGAVLALAGALERLLLDPALAARLGARGHEELAGTGDDAARLVSEALDRCVTAGSDR</sequence>
<dbReference type="PANTHER" id="PTHR12526">
    <property type="entry name" value="GLYCOSYLTRANSFERASE"/>
    <property type="match status" value="1"/>
</dbReference>
<dbReference type="CDD" id="cd03801">
    <property type="entry name" value="GT4_PimA-like"/>
    <property type="match status" value="1"/>
</dbReference>
<dbReference type="GO" id="GO:0016757">
    <property type="term" value="F:glycosyltransferase activity"/>
    <property type="evidence" value="ECO:0007669"/>
    <property type="project" value="UniProtKB-KW"/>
</dbReference>
<dbReference type="RefSeq" id="WP_317468928.1">
    <property type="nucleotide sequence ID" value="NZ_JAWLKJ010000001.1"/>
</dbReference>
<reference evidence="4" key="1">
    <citation type="submission" date="2023-10" db="EMBL/GenBank/DDBJ databases">
        <title>Development of a sustainable strategy for remediation of hydrocarbon-contaminated territories based on the waste exchange concept.</title>
        <authorList>
            <person name="Krivoruchko A."/>
        </authorList>
    </citation>
    <scope>NUCLEOTIDE SEQUENCE</scope>
    <source>
        <strain evidence="4">IEGM 1175</strain>
    </source>
</reference>
<comment type="caution">
    <text evidence="4">The sequence shown here is derived from an EMBL/GenBank/DDBJ whole genome shotgun (WGS) entry which is preliminary data.</text>
</comment>